<dbReference type="RefSeq" id="WP_075764960.1">
    <property type="nucleotide sequence ID" value="NZ_CP016076.1"/>
</dbReference>
<dbReference type="GO" id="GO:0003677">
    <property type="term" value="F:DNA binding"/>
    <property type="evidence" value="ECO:0007669"/>
    <property type="project" value="UniProtKB-KW"/>
</dbReference>
<keyword evidence="4" id="KW-0238">DNA-binding</keyword>
<proteinExistence type="inferred from homology"/>
<comment type="similarity">
    <text evidence="1">Belongs to the sigma-70 factor family. ECF subfamily.</text>
</comment>
<feature type="domain" description="RNA polymerase sigma-70 region 2" evidence="6">
    <location>
        <begin position="14"/>
        <end position="79"/>
    </location>
</feature>
<dbReference type="GO" id="GO:0016987">
    <property type="term" value="F:sigma factor activity"/>
    <property type="evidence" value="ECO:0007669"/>
    <property type="project" value="UniProtKB-KW"/>
</dbReference>
<dbReference type="Gene3D" id="1.10.10.10">
    <property type="entry name" value="Winged helix-like DNA-binding domain superfamily/Winged helix DNA-binding domain"/>
    <property type="match status" value="1"/>
</dbReference>
<evidence type="ECO:0000313" key="8">
    <source>
        <dbReference type="Proteomes" id="UP000185511"/>
    </source>
</evidence>
<evidence type="ECO:0000256" key="4">
    <source>
        <dbReference type="ARBA" id="ARBA00023125"/>
    </source>
</evidence>
<dbReference type="SUPFAM" id="SSF88946">
    <property type="entry name" value="Sigma2 domain of RNA polymerase sigma factors"/>
    <property type="match status" value="1"/>
</dbReference>
<keyword evidence="2" id="KW-0805">Transcription regulation</keyword>
<protein>
    <submittedName>
        <fullName evidence="7">RNA polymerase sigma factor, sigma-70 family</fullName>
    </submittedName>
</protein>
<dbReference type="SUPFAM" id="SSF88659">
    <property type="entry name" value="Sigma3 and sigma4 domains of RNA polymerase sigma factors"/>
    <property type="match status" value="1"/>
</dbReference>
<dbReference type="KEGG" id="acad:UA74_17740"/>
<dbReference type="Proteomes" id="UP000185511">
    <property type="component" value="Chromosome"/>
</dbReference>
<dbReference type="NCBIfam" id="TIGR02937">
    <property type="entry name" value="sigma70-ECF"/>
    <property type="match status" value="1"/>
</dbReference>
<evidence type="ECO:0000256" key="1">
    <source>
        <dbReference type="ARBA" id="ARBA00010641"/>
    </source>
</evidence>
<evidence type="ECO:0000313" key="7">
    <source>
        <dbReference type="EMBL" id="APU15576.1"/>
    </source>
</evidence>
<keyword evidence="5" id="KW-0804">Transcription</keyword>
<dbReference type="InterPro" id="IPR007627">
    <property type="entry name" value="RNA_pol_sigma70_r2"/>
</dbReference>
<reference evidence="8" key="1">
    <citation type="submission" date="2016-06" db="EMBL/GenBank/DDBJ databases">
        <title>Complete genome sequence of Actinoalloteichus fjordicus DSM 46855 (=ADI127-17), type strain of the new species Actinoalloteichus fjordicus.</title>
        <authorList>
            <person name="Ruckert C."/>
            <person name="Nouioui I."/>
            <person name="Willmese J."/>
            <person name="van Wezel G."/>
            <person name="Klenk H.-P."/>
            <person name="Kalinowski J."/>
            <person name="Zotchev S.B."/>
        </authorList>
    </citation>
    <scope>NUCLEOTIDE SEQUENCE [LARGE SCALE GENOMIC DNA]</scope>
    <source>
        <strain evidence="8">ADI127-7</strain>
    </source>
</reference>
<dbReference type="InterPro" id="IPR039425">
    <property type="entry name" value="RNA_pol_sigma-70-like"/>
</dbReference>
<evidence type="ECO:0000256" key="2">
    <source>
        <dbReference type="ARBA" id="ARBA00023015"/>
    </source>
</evidence>
<dbReference type="InterPro" id="IPR013325">
    <property type="entry name" value="RNA_pol_sigma_r2"/>
</dbReference>
<accession>A0AAC9PT75</accession>
<gene>
    <name evidence="7" type="ORF">UA74_17740</name>
</gene>
<name>A0AAC9PT75_9PSEU</name>
<dbReference type="InterPro" id="IPR036388">
    <property type="entry name" value="WH-like_DNA-bd_sf"/>
</dbReference>
<keyword evidence="3" id="KW-0731">Sigma factor</keyword>
<dbReference type="InterPro" id="IPR014284">
    <property type="entry name" value="RNA_pol_sigma-70_dom"/>
</dbReference>
<dbReference type="AlphaFoldDB" id="A0AAC9PT75"/>
<evidence type="ECO:0000256" key="3">
    <source>
        <dbReference type="ARBA" id="ARBA00023082"/>
    </source>
</evidence>
<dbReference type="PANTHER" id="PTHR43133:SF8">
    <property type="entry name" value="RNA POLYMERASE SIGMA FACTOR HI_1459-RELATED"/>
    <property type="match status" value="1"/>
</dbReference>
<organism evidence="7 8">
    <name type="scientific">Actinoalloteichus fjordicus</name>
    <dbReference type="NCBI Taxonomy" id="1612552"/>
    <lineage>
        <taxon>Bacteria</taxon>
        <taxon>Bacillati</taxon>
        <taxon>Actinomycetota</taxon>
        <taxon>Actinomycetes</taxon>
        <taxon>Pseudonocardiales</taxon>
        <taxon>Pseudonocardiaceae</taxon>
        <taxon>Actinoalloteichus</taxon>
    </lineage>
</organism>
<dbReference type="EMBL" id="CP016076">
    <property type="protein sequence ID" value="APU15576.1"/>
    <property type="molecule type" value="Genomic_DNA"/>
</dbReference>
<dbReference type="GO" id="GO:0006352">
    <property type="term" value="P:DNA-templated transcription initiation"/>
    <property type="evidence" value="ECO:0007669"/>
    <property type="project" value="InterPro"/>
</dbReference>
<evidence type="ECO:0000256" key="5">
    <source>
        <dbReference type="ARBA" id="ARBA00023163"/>
    </source>
</evidence>
<dbReference type="Gene3D" id="1.10.1740.10">
    <property type="match status" value="1"/>
</dbReference>
<keyword evidence="8" id="KW-1185">Reference proteome</keyword>
<sequence>MRPADRAALGAEIMSHWPALLRAARRVVNDPATAEDLAAEAVARVLRLSLVEGQRIEHLRAYLCTAVRTIGADHHRRDRLVSFVGDVRDDQHPLAAAADTALFERMVRVEEHENIARAFSELRTRWQDILHRIDIEGDLLIDVATDLGMRPNSVAALAWRARRALRENYLAS</sequence>
<evidence type="ECO:0000259" key="6">
    <source>
        <dbReference type="Pfam" id="PF04542"/>
    </source>
</evidence>
<dbReference type="InterPro" id="IPR013324">
    <property type="entry name" value="RNA_pol_sigma_r3/r4-like"/>
</dbReference>
<dbReference type="Pfam" id="PF04542">
    <property type="entry name" value="Sigma70_r2"/>
    <property type="match status" value="1"/>
</dbReference>
<dbReference type="PANTHER" id="PTHR43133">
    <property type="entry name" value="RNA POLYMERASE ECF-TYPE SIGMA FACTO"/>
    <property type="match status" value="1"/>
</dbReference>